<feature type="region of interest" description="Disordered" evidence="8">
    <location>
        <begin position="515"/>
        <end position="536"/>
    </location>
</feature>
<feature type="region of interest" description="Disordered" evidence="8">
    <location>
        <begin position="322"/>
        <end position="444"/>
    </location>
</feature>
<dbReference type="GO" id="GO:0006914">
    <property type="term" value="P:autophagy"/>
    <property type="evidence" value="ECO:0007669"/>
    <property type="project" value="UniProtKB-KW"/>
</dbReference>
<name>A0A4S4LW48_9AGAM</name>
<feature type="compositionally biased region" description="Basic and acidic residues" evidence="8">
    <location>
        <begin position="1594"/>
        <end position="1605"/>
    </location>
</feature>
<feature type="compositionally biased region" description="Low complexity" evidence="8">
    <location>
        <begin position="681"/>
        <end position="695"/>
    </location>
</feature>
<feature type="compositionally biased region" description="Polar residues" evidence="8">
    <location>
        <begin position="739"/>
        <end position="756"/>
    </location>
</feature>
<feature type="compositionally biased region" description="Low complexity" evidence="8">
    <location>
        <begin position="628"/>
        <end position="640"/>
    </location>
</feature>
<feature type="compositionally biased region" description="Low complexity" evidence="8">
    <location>
        <begin position="403"/>
        <end position="415"/>
    </location>
</feature>
<feature type="compositionally biased region" description="Polar residues" evidence="8">
    <location>
        <begin position="1713"/>
        <end position="1731"/>
    </location>
</feature>
<gene>
    <name evidence="11" type="ORF">EW146_g4280</name>
</gene>
<dbReference type="InterPro" id="IPR024298">
    <property type="entry name" value="Sec16_Sec23-bd"/>
</dbReference>
<feature type="compositionally biased region" description="Polar residues" evidence="8">
    <location>
        <begin position="148"/>
        <end position="165"/>
    </location>
</feature>
<feature type="region of interest" description="Disordered" evidence="8">
    <location>
        <begin position="1668"/>
        <end position="1780"/>
    </location>
</feature>
<keyword evidence="4 7" id="KW-0256">Endoplasmic reticulum</keyword>
<feature type="compositionally biased region" description="Polar residues" evidence="8">
    <location>
        <begin position="175"/>
        <end position="213"/>
    </location>
</feature>
<dbReference type="PANTHER" id="PTHR13402:SF6">
    <property type="entry name" value="SECRETORY 16, ISOFORM I"/>
    <property type="match status" value="1"/>
</dbReference>
<reference evidence="11 12" key="1">
    <citation type="submission" date="2019-02" db="EMBL/GenBank/DDBJ databases">
        <title>Genome sequencing of the rare red list fungi Bondarzewia mesenterica.</title>
        <authorList>
            <person name="Buettner E."/>
            <person name="Kellner H."/>
        </authorList>
    </citation>
    <scope>NUCLEOTIDE SEQUENCE [LARGE SCALE GENOMIC DNA]</scope>
    <source>
        <strain evidence="11 12">DSM 108281</strain>
    </source>
</reference>
<comment type="function">
    <text evidence="6 7">Involved in the initiation of assembly of the COPII coat required for the formation of transport vesicles from the endoplasmic reticulum (ER) and the selection of cargo molecules. Also involved in autophagy.</text>
</comment>
<dbReference type="Gene3D" id="1.25.40.1030">
    <property type="match status" value="1"/>
</dbReference>
<feature type="region of interest" description="Disordered" evidence="8">
    <location>
        <begin position="1548"/>
        <end position="1649"/>
    </location>
</feature>
<evidence type="ECO:0000256" key="8">
    <source>
        <dbReference type="SAM" id="MobiDB-lite"/>
    </source>
</evidence>
<dbReference type="InterPro" id="IPR024340">
    <property type="entry name" value="Sec16_CCD"/>
</dbReference>
<keyword evidence="5 7" id="KW-0931">ER-Golgi transport</keyword>
<feature type="compositionally biased region" description="Polar residues" evidence="8">
    <location>
        <begin position="354"/>
        <end position="364"/>
    </location>
</feature>
<feature type="region of interest" description="Disordered" evidence="8">
    <location>
        <begin position="1350"/>
        <end position="1393"/>
    </location>
</feature>
<keyword evidence="7" id="KW-0653">Protein transport</keyword>
<evidence type="ECO:0000256" key="3">
    <source>
        <dbReference type="ARBA" id="ARBA00022448"/>
    </source>
</evidence>
<feature type="compositionally biased region" description="Pro residues" evidence="8">
    <location>
        <begin position="1742"/>
        <end position="1759"/>
    </location>
</feature>
<evidence type="ECO:0000259" key="10">
    <source>
        <dbReference type="Pfam" id="PF12932"/>
    </source>
</evidence>
<proteinExistence type="inferred from homology"/>
<comment type="similarity">
    <text evidence="2 7">Belongs to the SEC16 family.</text>
</comment>
<feature type="region of interest" description="Disordered" evidence="8">
    <location>
        <begin position="576"/>
        <end position="696"/>
    </location>
</feature>
<keyword evidence="12" id="KW-1185">Reference proteome</keyword>
<dbReference type="GO" id="GO:0007030">
    <property type="term" value="P:Golgi organization"/>
    <property type="evidence" value="ECO:0007669"/>
    <property type="project" value="TreeGrafter"/>
</dbReference>
<feature type="compositionally biased region" description="Polar residues" evidence="8">
    <location>
        <begin position="435"/>
        <end position="444"/>
    </location>
</feature>
<dbReference type="Proteomes" id="UP000310158">
    <property type="component" value="Unassembled WGS sequence"/>
</dbReference>
<evidence type="ECO:0000256" key="7">
    <source>
        <dbReference type="RuleBase" id="RU364101"/>
    </source>
</evidence>
<dbReference type="CDD" id="cd09233">
    <property type="entry name" value="ACE1-Sec16-like"/>
    <property type="match status" value="1"/>
</dbReference>
<evidence type="ECO:0000256" key="2">
    <source>
        <dbReference type="ARBA" id="ARBA00005927"/>
    </source>
</evidence>
<dbReference type="PANTHER" id="PTHR13402">
    <property type="entry name" value="RGPR-RELATED"/>
    <property type="match status" value="1"/>
</dbReference>
<dbReference type="GO" id="GO:0016192">
    <property type="term" value="P:vesicle-mediated transport"/>
    <property type="evidence" value="ECO:0007669"/>
    <property type="project" value="UniProtKB-KW"/>
</dbReference>
<evidence type="ECO:0000256" key="4">
    <source>
        <dbReference type="ARBA" id="ARBA00022824"/>
    </source>
</evidence>
<feature type="domain" description="Sec16 Sec23-binding" evidence="9">
    <location>
        <begin position="1014"/>
        <end position="1351"/>
    </location>
</feature>
<feature type="domain" description="Sec16 central conserved" evidence="10">
    <location>
        <begin position="796"/>
        <end position="931"/>
    </location>
</feature>
<feature type="compositionally biased region" description="Pro residues" evidence="8">
    <location>
        <begin position="392"/>
        <end position="402"/>
    </location>
</feature>
<dbReference type="GO" id="GO:0070973">
    <property type="term" value="P:protein localization to endoplasmic reticulum exit site"/>
    <property type="evidence" value="ECO:0007669"/>
    <property type="project" value="TreeGrafter"/>
</dbReference>
<dbReference type="GO" id="GO:0070971">
    <property type="term" value="C:endoplasmic reticulum exit site"/>
    <property type="evidence" value="ECO:0007669"/>
    <property type="project" value="UniProtKB-ARBA"/>
</dbReference>
<dbReference type="EMBL" id="SGPL01000162">
    <property type="protein sequence ID" value="THH16347.1"/>
    <property type="molecule type" value="Genomic_DNA"/>
</dbReference>
<keyword evidence="7" id="KW-0472">Membrane</keyword>
<evidence type="ECO:0000256" key="1">
    <source>
        <dbReference type="ARBA" id="ARBA00004397"/>
    </source>
</evidence>
<sequence>MGGVEAAASLFGLEDASDPFDVIGGNDEAVSQNATRFSDQNMGSSAADLFGGELLSGQEYGMGFSSNSGAQGDHLSWNDTTGGANSHTSSQHDYSQSVITNGSGYYQPQVQANGDGQGSNAYHGGGQSYTDYSQTQYATHDAGVVQQSYNPASTPYTTDTQQSYAPHSHGYSPLVQYSNASMEHSTNDGAQSAYNPYKPNTTTTTQPAAPSNVTSTASYNPYSPSAYASPPSQYSAAPSATTSAYATSPYISAVSPPVVTSPAPTAEQFRPKTFDAYDPPMPPPKPIKRVTLNASAHPMSPTVGQTVYSTYDSPSAVYPGTTAPPFRSMSNPRPPNGITSPLSHVEPPPPASHASYQRTMSPPNSYDPPIIPYHHPPVHVHHKPPLPVTYQSPPPAHYPSSPPTQYQSPPQHYQPALPPAVQHQPDQHEPLQSALHPSSLQQTKSLASPEILKQTSTLSSPYASYAGPTAESHDWTSRAAHLRSGSYGHADHSADHSELTAKPLLSPTAADRLVEESTSQLEQHRSQPAFGVNHDDYDPEAHAFGSNAGINSFVDHTVADSELGDTAWTSIDVGKATPRTTGVTDNFAYSPPLPSSSQPITAPPSSAYDAYKPTSSAGSPQVPARVLSPGSPARGSARSSSESHRTRTPEIASPPAQTSAAVHDPYHPTTTQSYEPKSHASRVSSPVSVRSWKSRTSVHDAYAPDSFATRERSMSNGSAYSMSSVMQASYVPQHPRQPSELSQSASYSHTSHLQGNGAVEQSQTLMISGGSTYAPYAPSPSLLGTNDPLGRITCRAPLISFGFGGKMVTCFHGSSTLNTGFDVALSSRQTTSVQVRLLREAIPQSALDNSSSAFPGPLFCDPGSPTTSLVRTTVATQTKTNKARVIKYLEERADEMSRGLGYLSKGSPERRQAEGKLVLVKLLKVMVENDGHLSGGLQVESAVRAALVARLSDTSLASSSKGATTTSTLGFAASSDSLPVASEIPYPSLGLSVVDPNDTVVATSNVKSSSLDKIQDFLIRGDRRQAVHYALDEKLWAHAMVIASSIDKEAWKEVVSEFIKTEVGSNGVRKSLTRSKEILSIGGRESLKVAYSLYAGQGAAAVQELAPPSFLPRRRDTLQVPPASHITPMSPNFPSTVIPTSVPMETLGKWTETAAMMIPGPSIAESSAALMALGDCLLANQWTEAAHACYLLAPQTSAFVGLGSPSNRIVLLGSRNPLSRGNLNADHDPIIFSEIVEFAMSLSTPQKGKEIFAGFPHLQAYKLIRAASLAELGHIQAANRYCEAIASSLRQGSASINPAFVEQLKGLSDRLVAAPQLDKSGSWMGNKMSRPSLDSIGNWLEGRLTKFIAGDGDGSPPTNNDGTNHEPKGFSGPFSHYSTISSATSSTSPSPQPSMMNFNVLPGSQSYRAPPRSGSAQAMRPLQNPQIQIDRASSAMDYRPKKSSPVPRIASASAATTSFAQATYGYTAGPYGYSNGMTLLPGISDVPSEINSSDANSGDAEDSNEEQTVTSGSPWWGSSFTEESSATTPTAATFYHVDGSAAHPSTSGFISLMDGPTNMPAVSPPPSATLRSAPAAPNEDDEDLGFGNFSIKRKQSDDETDESKPAETAMEKSSSTSAPARPDLKHPGTGSWFSRWWKGGEGNGPVKATLGEENSFYYDKELKRWTGSDAAKPVAPPPPPSRAQTASPGRSAPRMPDGTTSVPPPARPASAIDLTTSPTKRSLNGIRTRSNLVPMEEAPSPAGTPPPMSSGTPPPPPGRPKSQSSKRNVRSRYVDVFQQP</sequence>
<dbReference type="GO" id="GO:0015031">
    <property type="term" value="P:protein transport"/>
    <property type="evidence" value="ECO:0007669"/>
    <property type="project" value="UniProtKB-KW"/>
</dbReference>
<feature type="compositionally biased region" description="Pro residues" evidence="8">
    <location>
        <begin position="365"/>
        <end position="375"/>
    </location>
</feature>
<evidence type="ECO:0000313" key="11">
    <source>
        <dbReference type="EMBL" id="THH16347.1"/>
    </source>
</evidence>
<accession>A0A4S4LW48</accession>
<feature type="region of interest" description="Disordered" evidence="8">
    <location>
        <begin position="65"/>
        <end position="127"/>
    </location>
</feature>
<dbReference type="GO" id="GO:0005789">
    <property type="term" value="C:endoplasmic reticulum membrane"/>
    <property type="evidence" value="ECO:0007669"/>
    <property type="project" value="UniProtKB-SubCell"/>
</dbReference>
<comment type="subcellular location">
    <subcellularLocation>
        <location evidence="1">Endoplasmic reticulum membrane</location>
        <topology evidence="1">Peripheral membrane protein</topology>
        <orientation evidence="1">Cytoplasmic side</orientation>
    </subcellularLocation>
</comment>
<feature type="region of interest" description="Disordered" evidence="8">
    <location>
        <begin position="148"/>
        <end position="216"/>
    </location>
</feature>
<evidence type="ECO:0000256" key="6">
    <source>
        <dbReference type="ARBA" id="ARBA00024687"/>
    </source>
</evidence>
<protein>
    <recommendedName>
        <fullName evidence="7">Protein transport protein sec16</fullName>
    </recommendedName>
</protein>
<feature type="compositionally biased region" description="Polar residues" evidence="8">
    <location>
        <begin position="77"/>
        <end position="120"/>
    </location>
</feature>
<keyword evidence="3 7" id="KW-0813">Transport</keyword>
<dbReference type="Pfam" id="PF12931">
    <property type="entry name" value="TPR_Sec16"/>
    <property type="match status" value="1"/>
</dbReference>
<dbReference type="GO" id="GO:0012507">
    <property type="term" value="C:ER to Golgi transport vesicle membrane"/>
    <property type="evidence" value="ECO:0007669"/>
    <property type="project" value="TreeGrafter"/>
</dbReference>
<feature type="compositionally biased region" description="Low complexity" evidence="8">
    <location>
        <begin position="1375"/>
        <end position="1389"/>
    </location>
</feature>
<evidence type="ECO:0000313" key="12">
    <source>
        <dbReference type="Proteomes" id="UP000310158"/>
    </source>
</evidence>
<feature type="region of interest" description="Disordered" evidence="8">
    <location>
        <begin position="728"/>
        <end position="756"/>
    </location>
</feature>
<keyword evidence="7" id="KW-0072">Autophagy</keyword>
<evidence type="ECO:0000256" key="5">
    <source>
        <dbReference type="ARBA" id="ARBA00022892"/>
    </source>
</evidence>
<organism evidence="11 12">
    <name type="scientific">Bondarzewia mesenterica</name>
    <dbReference type="NCBI Taxonomy" id="1095465"/>
    <lineage>
        <taxon>Eukaryota</taxon>
        <taxon>Fungi</taxon>
        <taxon>Dikarya</taxon>
        <taxon>Basidiomycota</taxon>
        <taxon>Agaricomycotina</taxon>
        <taxon>Agaricomycetes</taxon>
        <taxon>Russulales</taxon>
        <taxon>Bondarzewiaceae</taxon>
        <taxon>Bondarzewia</taxon>
    </lineage>
</organism>
<evidence type="ECO:0000259" key="9">
    <source>
        <dbReference type="Pfam" id="PF12931"/>
    </source>
</evidence>
<feature type="region of interest" description="Disordered" evidence="8">
    <location>
        <begin position="1484"/>
        <end position="1523"/>
    </location>
</feature>
<dbReference type="OrthoDB" id="8918678at2759"/>
<comment type="caution">
    <text evidence="11">The sequence shown here is derived from an EMBL/GenBank/DDBJ whole genome shotgun (WGS) entry which is preliminary data.</text>
</comment>
<feature type="compositionally biased region" description="Polar residues" evidence="8">
    <location>
        <begin position="595"/>
        <end position="604"/>
    </location>
</feature>
<dbReference type="Pfam" id="PF12932">
    <property type="entry name" value="Sec16"/>
    <property type="match status" value="1"/>
</dbReference>